<dbReference type="InterPro" id="IPR039418">
    <property type="entry name" value="LexA-like"/>
</dbReference>
<dbReference type="InterPro" id="IPR010982">
    <property type="entry name" value="Lambda_DNA-bd_dom_sf"/>
</dbReference>
<reference evidence="5 6" key="1">
    <citation type="submission" date="2017-09" db="EMBL/GenBank/DDBJ databases">
        <title>The diverse metabolic capabilities of V. boronicumulans make it an excellent choice for continued studies on novel biodegradation.</title>
        <authorList>
            <person name="Sun S."/>
        </authorList>
    </citation>
    <scope>NUCLEOTIDE SEQUENCE [LARGE SCALE GENOMIC DNA]</scope>
    <source>
        <strain evidence="5 6">J1</strain>
    </source>
</reference>
<dbReference type="EMBL" id="CP023284">
    <property type="protein sequence ID" value="ATA53903.1"/>
    <property type="molecule type" value="Genomic_DNA"/>
</dbReference>
<proteinExistence type="predicted"/>
<dbReference type="PANTHER" id="PTHR40661">
    <property type="match status" value="1"/>
</dbReference>
<dbReference type="PANTHER" id="PTHR40661:SF3">
    <property type="entry name" value="FELS-1 PROPHAGE TRANSCRIPTIONAL REGULATOR"/>
    <property type="match status" value="1"/>
</dbReference>
<evidence type="ECO:0000256" key="1">
    <source>
        <dbReference type="ARBA" id="ARBA00023015"/>
    </source>
</evidence>
<dbReference type="Gene3D" id="1.10.260.40">
    <property type="entry name" value="lambda repressor-like DNA-binding domains"/>
    <property type="match status" value="1"/>
</dbReference>
<dbReference type="Proteomes" id="UP000217154">
    <property type="component" value="Chromosome"/>
</dbReference>
<name>A0A250DIW7_9BURK</name>
<evidence type="ECO:0000313" key="6">
    <source>
        <dbReference type="Proteomes" id="UP000217154"/>
    </source>
</evidence>
<keyword evidence="2" id="KW-0238">DNA-binding</keyword>
<dbReference type="KEGG" id="vbo:CKY39_12245"/>
<dbReference type="SUPFAM" id="SSF51306">
    <property type="entry name" value="LexA/Signal peptidase"/>
    <property type="match status" value="1"/>
</dbReference>
<dbReference type="InterPro" id="IPR036286">
    <property type="entry name" value="LexA/Signal_pep-like_sf"/>
</dbReference>
<keyword evidence="3" id="KW-0804">Transcription</keyword>
<gene>
    <name evidence="5" type="ORF">CKY39_12245</name>
</gene>
<accession>A0A250DIW7</accession>
<protein>
    <recommendedName>
        <fullName evidence="4">Peptidase S24/S26A/S26B/S26C domain-containing protein</fullName>
    </recommendedName>
</protein>
<dbReference type="Gene3D" id="2.10.109.10">
    <property type="entry name" value="Umud Fragment, subunit A"/>
    <property type="match status" value="1"/>
</dbReference>
<dbReference type="CDD" id="cd06529">
    <property type="entry name" value="S24_LexA-like"/>
    <property type="match status" value="1"/>
</dbReference>
<evidence type="ECO:0000313" key="5">
    <source>
        <dbReference type="EMBL" id="ATA53903.1"/>
    </source>
</evidence>
<evidence type="ECO:0000256" key="2">
    <source>
        <dbReference type="ARBA" id="ARBA00023125"/>
    </source>
</evidence>
<organism evidence="5 6">
    <name type="scientific">Variovorax boronicumulans</name>
    <dbReference type="NCBI Taxonomy" id="436515"/>
    <lineage>
        <taxon>Bacteria</taxon>
        <taxon>Pseudomonadati</taxon>
        <taxon>Pseudomonadota</taxon>
        <taxon>Betaproteobacteria</taxon>
        <taxon>Burkholderiales</taxon>
        <taxon>Comamonadaceae</taxon>
        <taxon>Variovorax</taxon>
    </lineage>
</organism>
<feature type="domain" description="Peptidase S24/S26A/S26B/S26C" evidence="4">
    <location>
        <begin position="79"/>
        <end position="202"/>
    </location>
</feature>
<dbReference type="Pfam" id="PF00717">
    <property type="entry name" value="Peptidase_S24"/>
    <property type="match status" value="1"/>
</dbReference>
<sequence length="209" mass="23405">MSQEAFGQKYGIGNQGAVWQCLNGKGMPISLKAARGFAEGLRVDIAAFSPRLAEEAAKNVAYVPDEDEFVRVRRVGVSFSQGHGQVVYEEGNKAPLTFRRDFLRKLGLTERTALVVDAVGRSNETDIRDGAVLLVTNSENARERIRDGKFYAFRYERELFIKKLYRLENGAVKAVSANHDKSEFPDRIIDGEEVDFEIIGRALWMGAEL</sequence>
<keyword evidence="1" id="KW-0805">Transcription regulation</keyword>
<dbReference type="AlphaFoldDB" id="A0A250DIW7"/>
<dbReference type="GO" id="GO:0003677">
    <property type="term" value="F:DNA binding"/>
    <property type="evidence" value="ECO:0007669"/>
    <property type="project" value="UniProtKB-KW"/>
</dbReference>
<evidence type="ECO:0000256" key="3">
    <source>
        <dbReference type="ARBA" id="ARBA00023163"/>
    </source>
</evidence>
<dbReference type="InterPro" id="IPR015927">
    <property type="entry name" value="Peptidase_S24_S26A/B/C"/>
</dbReference>
<evidence type="ECO:0000259" key="4">
    <source>
        <dbReference type="Pfam" id="PF00717"/>
    </source>
</evidence>